<feature type="region of interest" description="Disordered" evidence="1">
    <location>
        <begin position="174"/>
        <end position="203"/>
    </location>
</feature>
<keyword evidence="2" id="KW-0812">Transmembrane</keyword>
<dbReference type="Proteomes" id="UP000651728">
    <property type="component" value="Unassembled WGS sequence"/>
</dbReference>
<keyword evidence="2" id="KW-1133">Transmembrane helix</keyword>
<dbReference type="Gene3D" id="3.30.10.20">
    <property type="match status" value="1"/>
</dbReference>
<organism evidence="3 4">
    <name type="scientific">Microbispora amethystogenes</name>
    <dbReference type="NCBI Taxonomy" id="1427754"/>
    <lineage>
        <taxon>Bacteria</taxon>
        <taxon>Bacillati</taxon>
        <taxon>Actinomycetota</taxon>
        <taxon>Actinomycetes</taxon>
        <taxon>Streptosporangiales</taxon>
        <taxon>Streptosporangiaceae</taxon>
        <taxon>Microbispora</taxon>
    </lineage>
</organism>
<accession>A0ABQ4FHM1</accession>
<gene>
    <name evidence="3" type="ORF">Mam01_44710</name>
</gene>
<dbReference type="RefSeq" id="WP_204287136.1">
    <property type="nucleotide sequence ID" value="NZ_BAABEJ010000017.1"/>
</dbReference>
<keyword evidence="2" id="KW-0472">Membrane</keyword>
<sequence length="203" mass="21716">MTSRSPYFWYYLFFFFSCAYGSGTLLTLLVFGVSIDHRVTPGRPDDEGLGMSLFAVFGLLLDFAALLIFRRSWAAWILCGLTALLAVVAMTNLLASGGPSHPAVLPEMPRLWYQDAETARTTIADLGFDLEIKSLTGAEVGNPAEWVVVGQAPAPGAPLKSAAPIEVYVTTRDMPIPSPSTMPGSPSASVLEPSEVPAASMQD</sequence>
<evidence type="ECO:0000313" key="4">
    <source>
        <dbReference type="Proteomes" id="UP000651728"/>
    </source>
</evidence>
<evidence type="ECO:0000256" key="2">
    <source>
        <dbReference type="SAM" id="Phobius"/>
    </source>
</evidence>
<evidence type="ECO:0000256" key="1">
    <source>
        <dbReference type="SAM" id="MobiDB-lite"/>
    </source>
</evidence>
<evidence type="ECO:0008006" key="5">
    <source>
        <dbReference type="Google" id="ProtNLM"/>
    </source>
</evidence>
<feature type="transmembrane region" description="Helical" evidence="2">
    <location>
        <begin position="51"/>
        <end position="69"/>
    </location>
</feature>
<comment type="caution">
    <text evidence="3">The sequence shown here is derived from an EMBL/GenBank/DDBJ whole genome shotgun (WGS) entry which is preliminary data.</text>
</comment>
<reference evidence="3 4" key="1">
    <citation type="submission" date="2021-01" db="EMBL/GenBank/DDBJ databases">
        <title>Whole genome shotgun sequence of Microbispora amethystogenes NBRC 101907.</title>
        <authorList>
            <person name="Komaki H."/>
            <person name="Tamura T."/>
        </authorList>
    </citation>
    <scope>NUCLEOTIDE SEQUENCE [LARGE SCALE GENOMIC DNA]</scope>
    <source>
        <strain evidence="3 4">NBRC 101907</strain>
    </source>
</reference>
<keyword evidence="4" id="KW-1185">Reference proteome</keyword>
<name>A0ABQ4FHM1_9ACTN</name>
<dbReference type="PROSITE" id="PS51257">
    <property type="entry name" value="PROKAR_LIPOPROTEIN"/>
    <property type="match status" value="1"/>
</dbReference>
<feature type="transmembrane region" description="Helical" evidence="2">
    <location>
        <begin position="7"/>
        <end position="31"/>
    </location>
</feature>
<protein>
    <recommendedName>
        <fullName evidence="5">PASTA domain-containing protein</fullName>
    </recommendedName>
</protein>
<feature type="transmembrane region" description="Helical" evidence="2">
    <location>
        <begin position="76"/>
        <end position="95"/>
    </location>
</feature>
<dbReference type="EMBL" id="BOOB01000034">
    <property type="protein sequence ID" value="GIH34307.1"/>
    <property type="molecule type" value="Genomic_DNA"/>
</dbReference>
<proteinExistence type="predicted"/>
<evidence type="ECO:0000313" key="3">
    <source>
        <dbReference type="EMBL" id="GIH34307.1"/>
    </source>
</evidence>
<feature type="compositionally biased region" description="Polar residues" evidence="1">
    <location>
        <begin position="179"/>
        <end position="188"/>
    </location>
</feature>